<reference evidence="5" key="2">
    <citation type="submission" date="2021-11" db="EMBL/GenBank/DDBJ databases">
        <authorList>
            <consortium name="Genoscope - CEA"/>
            <person name="William W."/>
        </authorList>
    </citation>
    <scope>NUCLEOTIDE SEQUENCE</scope>
</reference>
<dbReference type="SMART" id="SM00248">
    <property type="entry name" value="ANK"/>
    <property type="match status" value="4"/>
</dbReference>
<dbReference type="EMBL" id="HBIW01022085">
    <property type="protein sequence ID" value="CAE0703617.1"/>
    <property type="molecule type" value="Transcribed_RNA"/>
</dbReference>
<proteinExistence type="predicted"/>
<feature type="repeat" description="ANK" evidence="3">
    <location>
        <begin position="100"/>
        <end position="135"/>
    </location>
</feature>
<dbReference type="InterPro" id="IPR002110">
    <property type="entry name" value="Ankyrin_rpt"/>
</dbReference>
<evidence type="ECO:0008006" key="7">
    <source>
        <dbReference type="Google" id="ProtNLM"/>
    </source>
</evidence>
<evidence type="ECO:0000256" key="2">
    <source>
        <dbReference type="ARBA" id="ARBA00023043"/>
    </source>
</evidence>
<dbReference type="InterPro" id="IPR036770">
    <property type="entry name" value="Ankyrin_rpt-contain_sf"/>
</dbReference>
<name>A0A7S4EBX4_9STRA</name>
<keyword evidence="1" id="KW-0677">Repeat</keyword>
<accession>A0A7S4EBX4</accession>
<organism evidence="4">
    <name type="scientific">Pelagomonas calceolata</name>
    <dbReference type="NCBI Taxonomy" id="35677"/>
    <lineage>
        <taxon>Eukaryota</taxon>
        <taxon>Sar</taxon>
        <taxon>Stramenopiles</taxon>
        <taxon>Ochrophyta</taxon>
        <taxon>Pelagophyceae</taxon>
        <taxon>Pelagomonadales</taxon>
        <taxon>Pelagomonadaceae</taxon>
        <taxon>Pelagomonas</taxon>
    </lineage>
</organism>
<evidence type="ECO:0000313" key="4">
    <source>
        <dbReference type="EMBL" id="CAE0703617.1"/>
    </source>
</evidence>
<keyword evidence="6" id="KW-1185">Reference proteome</keyword>
<sequence length="257" mass="27680">MSDSESDSDAQPLPAIHAAVRNLDVEALRRALAAGANVDAIDESGRTPLYVACKARPPPSVVTMAPPIWREKVREREAIVAALLRAGANVNARCGMYPTVDLTPLMAAVYDRDFPPSSIVAQLMAAGAEIEATDDHGFFVLYTAARNACADTVARLIAAGANVHRRLRVPKYTAMEGATLTRNVRAYAPLLRAGATLPPISRRNAYLRKIAATPGGYRAYERAHRARLAAIFIPKFPGLPVEVIHHIVSIWADCGGH</sequence>
<evidence type="ECO:0000256" key="3">
    <source>
        <dbReference type="PROSITE-ProRule" id="PRU00023"/>
    </source>
</evidence>
<keyword evidence="2 3" id="KW-0040">ANK repeat</keyword>
<dbReference type="Pfam" id="PF13637">
    <property type="entry name" value="Ank_4"/>
    <property type="match status" value="1"/>
</dbReference>
<gene>
    <name evidence="4" type="ORF">PCAL00307_LOCUS19064</name>
    <name evidence="5" type="ORF">PECAL_2P24790</name>
</gene>
<dbReference type="PANTHER" id="PTHR24189:SF50">
    <property type="entry name" value="ANKYRIN REPEAT AND SOCS BOX PROTEIN 2"/>
    <property type="match status" value="1"/>
</dbReference>
<dbReference type="OrthoDB" id="158541at2759"/>
<dbReference type="Gene3D" id="1.25.40.20">
    <property type="entry name" value="Ankyrin repeat-containing domain"/>
    <property type="match status" value="1"/>
</dbReference>
<dbReference type="PROSITE" id="PS50088">
    <property type="entry name" value="ANK_REPEAT"/>
    <property type="match status" value="1"/>
</dbReference>
<protein>
    <recommendedName>
        <fullName evidence="7">Ankyrin repeat domain-containing protein</fullName>
    </recommendedName>
</protein>
<evidence type="ECO:0000313" key="5">
    <source>
        <dbReference type="EMBL" id="CAH0369358.1"/>
    </source>
</evidence>
<dbReference type="SUPFAM" id="SSF48403">
    <property type="entry name" value="Ankyrin repeat"/>
    <property type="match status" value="1"/>
</dbReference>
<dbReference type="AlphaFoldDB" id="A0A7S4EBX4"/>
<dbReference type="EMBL" id="CAKKNE010000002">
    <property type="protein sequence ID" value="CAH0369358.1"/>
    <property type="molecule type" value="Genomic_DNA"/>
</dbReference>
<dbReference type="InterPro" id="IPR050745">
    <property type="entry name" value="Multifunctional_regulatory"/>
</dbReference>
<reference evidence="4" key="1">
    <citation type="submission" date="2021-01" db="EMBL/GenBank/DDBJ databases">
        <authorList>
            <person name="Corre E."/>
            <person name="Pelletier E."/>
            <person name="Niang G."/>
            <person name="Scheremetjew M."/>
            <person name="Finn R."/>
            <person name="Kale V."/>
            <person name="Holt S."/>
            <person name="Cochrane G."/>
            <person name="Meng A."/>
            <person name="Brown T."/>
            <person name="Cohen L."/>
        </authorList>
    </citation>
    <scope>NUCLEOTIDE SEQUENCE</scope>
    <source>
        <strain evidence="4">CCMP1756</strain>
    </source>
</reference>
<dbReference type="Proteomes" id="UP000789595">
    <property type="component" value="Unassembled WGS sequence"/>
</dbReference>
<evidence type="ECO:0000256" key="1">
    <source>
        <dbReference type="ARBA" id="ARBA00022737"/>
    </source>
</evidence>
<dbReference type="PANTHER" id="PTHR24189">
    <property type="entry name" value="MYOTROPHIN"/>
    <property type="match status" value="1"/>
</dbReference>
<evidence type="ECO:0000313" key="6">
    <source>
        <dbReference type="Proteomes" id="UP000789595"/>
    </source>
</evidence>